<evidence type="ECO:0000313" key="2">
    <source>
        <dbReference type="EMBL" id="JAA66923.1"/>
    </source>
</evidence>
<evidence type="ECO:0000256" key="1">
    <source>
        <dbReference type="SAM" id="SignalP"/>
    </source>
</evidence>
<proteinExistence type="evidence at transcript level"/>
<organism evidence="2">
    <name type="scientific">Ixodes ricinus</name>
    <name type="common">Common tick</name>
    <name type="synonym">Acarus ricinus</name>
    <dbReference type="NCBI Taxonomy" id="34613"/>
    <lineage>
        <taxon>Eukaryota</taxon>
        <taxon>Metazoa</taxon>
        <taxon>Ecdysozoa</taxon>
        <taxon>Arthropoda</taxon>
        <taxon>Chelicerata</taxon>
        <taxon>Arachnida</taxon>
        <taxon>Acari</taxon>
        <taxon>Parasitiformes</taxon>
        <taxon>Ixodida</taxon>
        <taxon>Ixodoidea</taxon>
        <taxon>Ixodidae</taxon>
        <taxon>Ixodinae</taxon>
        <taxon>Ixodes</taxon>
    </lineage>
</organism>
<keyword evidence="1" id="KW-0732">Signal</keyword>
<feature type="chain" id="PRO_5005516416" evidence="1">
    <location>
        <begin position="20"/>
        <end position="68"/>
    </location>
</feature>
<name>A0A0K8R7R2_IXORI</name>
<feature type="signal peptide" evidence="1">
    <location>
        <begin position="1"/>
        <end position="19"/>
    </location>
</feature>
<accession>A0A0K8R7R2</accession>
<protein>
    <submittedName>
        <fullName evidence="2">Putative 5.3 kDa protein</fullName>
    </submittedName>
</protein>
<sequence>MRALAIILISVVLLECSYTAECQVRKPVVRYKPNPPCRQPCNKDQPHCRPPCPNCKGGYWTPYVCSKK</sequence>
<dbReference type="AlphaFoldDB" id="A0A0K8R7R2"/>
<dbReference type="EMBL" id="GADI01006885">
    <property type="protein sequence ID" value="JAA66923.1"/>
    <property type="molecule type" value="mRNA"/>
</dbReference>
<reference evidence="2" key="1">
    <citation type="submission" date="2012-12" db="EMBL/GenBank/DDBJ databases">
        <title>Identification and characterization of a phenylalanine ammonia-lyase gene family in Isatis indigotica Fort.</title>
        <authorList>
            <person name="Liu Q."/>
            <person name="Chen J."/>
            <person name="Zhou X."/>
            <person name="Di P."/>
            <person name="Xiao Y."/>
            <person name="Xuan H."/>
            <person name="Zhang L."/>
            <person name="Chen W."/>
        </authorList>
    </citation>
    <scope>NUCLEOTIDE SEQUENCE</scope>
    <source>
        <tissue evidence="2">Salivary gland</tissue>
    </source>
</reference>